<feature type="region of interest" description="Disordered" evidence="1">
    <location>
        <begin position="361"/>
        <end position="389"/>
    </location>
</feature>
<comment type="caution">
    <text evidence="3">The sequence shown here is derived from an EMBL/GenBank/DDBJ whole genome shotgun (WGS) entry which is preliminary data.</text>
</comment>
<feature type="region of interest" description="Disordered" evidence="1">
    <location>
        <begin position="911"/>
        <end position="955"/>
    </location>
</feature>
<proteinExistence type="predicted"/>
<evidence type="ECO:0000313" key="4">
    <source>
        <dbReference type="Proteomes" id="UP001642484"/>
    </source>
</evidence>
<feature type="compositionally biased region" description="Low complexity" evidence="1">
    <location>
        <begin position="226"/>
        <end position="255"/>
    </location>
</feature>
<organism evidence="3 4">
    <name type="scientific">Durusdinium trenchii</name>
    <dbReference type="NCBI Taxonomy" id="1381693"/>
    <lineage>
        <taxon>Eukaryota</taxon>
        <taxon>Sar</taxon>
        <taxon>Alveolata</taxon>
        <taxon>Dinophyceae</taxon>
        <taxon>Suessiales</taxon>
        <taxon>Symbiodiniaceae</taxon>
        <taxon>Durusdinium</taxon>
    </lineage>
</organism>
<gene>
    <name evidence="3" type="ORF">CCMP2556_LOCUS47494</name>
</gene>
<keyword evidence="4" id="KW-1185">Reference proteome</keyword>
<protein>
    <recommendedName>
        <fullName evidence="2">Reverse transcriptase Ty1/copia-type domain-containing protein</fullName>
    </recommendedName>
</protein>
<feature type="compositionally biased region" description="Acidic residues" evidence="1">
    <location>
        <begin position="275"/>
        <end position="295"/>
    </location>
</feature>
<dbReference type="Proteomes" id="UP001642484">
    <property type="component" value="Unassembled WGS sequence"/>
</dbReference>
<accession>A0ABP0RIW7</accession>
<sequence>MTSAEESGTSSWYRVPTWSGNLAEWRQFRREMNWWMASLDEESCKKFNVAARWALRQYGVVRARCEEFDPQDLEGTKEEAMTDPDTGDKVIRVAADPFAGLKKLMTALEATVGKTALDRKGELRSLYYQEIKRSPGERISAFCTRFRTLAAELKREGIVMPEEELGWMLKERLGLDAIRKQLLETALAGRENYDVVESECLRLFRDLHSSAPLLQRFLQSHDRHSSSSSYRPSTTASSTAPSSRSFRTQSSGSSRPPFKRFGQQPQPRQALIAEAPEEEGQMEAEDEELIPDDDGQGYPPENLTIEEVLQTEAELLAQELQELETEGCDPRVLEDLESGMEQAAESLLTMREARTKIAEVKKDRGYGKPGQPAPRSTKPHGNQVPRQKSTTKCFDCGEMGHWAGDAGCKAPGAGLARPKGKPKSQMTKQVRVTEILNTEHVAPEEPDGHEVMTVAAGDSWDRRLFEVLMQHHTDPKNTPRLAQDKRFVGALDSACNRTCAGSSWLAFYLQALERAPSYIQNLIITTPENELFRFGNGGTQRSTVRYRLPMALGSTLVLVWVSIVPVPSLGLLLGRDFLSAIGAVLSFGRKLLRADLVGGGLLELGQLAAGHFALPLQPRQWPRPDSQRWRKLGQDGIVELQLNSFDFWKKQLQLKMSHFEVPFESTSEAPHEHLVTEHAILAATSAGAQAMKDLWIVMEAAQHFDLTLTENDYTKVVLRWRRMLLRLRAKAAWHAHGLLLWLLPRPQLRYAPFPYPSISHTRHWQEQAESMTLLKPKALMVKHWQRARTQEPSVYTTKNLLDLGQFRNRAGLNFAFMEDNMLQGMLAARASKGLTAQLKRDAIQEAQLEAEAATKRGEKHDMVRSLIGPKGGLPTLKADLVKLASLLNIPVQTGMTVEDLKKACRPLVAEIAQKPTPSKASGSTSSTERHVPETSMARPSQAPETIGAKAKASPGVTAQELQEVLTTQDHKFQGMLNQVLQSISTLHQASHLPGPMTSGPMETEATMDFGWTQDEIQQMNRDYYQDNLEWRQEVNEVYEEQWHRAMDHFQNEIFVTTLTVGDEKSFQSHAMSENRLISKNPDLVENDRFPKTFDQKSRGCHFVLENPQSSRAWTLEEMQRALEQLEALVVGMEKKFEADFKRPHNILAIEDGEEAEDETALPIDMNLSDSDQESTEAEAVSAYNSDINDAGVSPMQAAFGKQPRMHGDCLGDFGRRLSEHGLIDSRPSLARQVAMRETARLAMVHLHFLKLYELPLNRDGRAFPVPPQVLVASHKLPKGLLNWMLSACVKKLFNQTLLLQLRLNLQIQIMAEQDRLNPLEARVRDHGTWRGNWPLPSRTEFRRRQMLKQLWPLGNDDAAQELLAVLTARKEHVWSHMSDFEKKEFREVAAKGWSVWVENEAIEPLPDAEAARIRQKLKTEGESHRILVPRFVYVDKNDGLRTADRDLPLKANARLVVPGYQDISAYGLRCDAPTASRTSQHLLLTFAASMKWKLASADIKSAFMKGEEFGPNERILYLANVKTRAPDEPRLPFPEAGLCRVKKGVFGLADSPRRWYKRLCKSVQHHGWQLSALDSAMWFLWEGSKLEGILISHVDDLLLAGGPRAHHTLQLLGAELGFGSTSTGTITYCGKKIEQAEDFSVKVSMEEYHSNLQQVRINPLRKKNPEATLMPGEQRQLRALLGSLQWLVAQVRFDLQFQLSTLQGASQTIETLIRANALVRKAKLHADFALHFKPLDMKNAGILVVSDASLGNVTKSGSSHEAAIKKVYSQAAYFVLIADENLMSGREGKFTVLDARSHRLNRVCRSTFAAELLGIEEALDAGQYCRGVLGEAFGHPLDRKPFDLSTDSVPLLVVTDAKDAFDKSCSETPSYGSQKSLAFTISWIRSMLARCNTSMRWTATENMIVDCGTKELDPQHLHKILRDCKWCVQFSSQYVKQTSKSKKPMANSQQTGRLVRSDMGVPFESSSPLFGHVMKLSQSSGWHALNEDLAVNVCRQARSYRTPEPRCSRTAHAFRSTFARFDSEHSVIWRQLEDSVDMRELQNPRSMLEEPVALLVTVFSRCPTPQMPQEKGMNCES</sequence>
<evidence type="ECO:0000313" key="3">
    <source>
        <dbReference type="EMBL" id="CAK9100545.1"/>
    </source>
</evidence>
<evidence type="ECO:0000259" key="2">
    <source>
        <dbReference type="Pfam" id="PF07727"/>
    </source>
</evidence>
<name>A0ABP0RIW7_9DINO</name>
<dbReference type="InterPro" id="IPR013103">
    <property type="entry name" value="RVT_2"/>
</dbReference>
<feature type="domain" description="Reverse transcriptase Ty1/copia-type" evidence="2">
    <location>
        <begin position="1424"/>
        <end position="1602"/>
    </location>
</feature>
<feature type="region of interest" description="Disordered" evidence="1">
    <location>
        <begin position="222"/>
        <end position="298"/>
    </location>
</feature>
<dbReference type="EMBL" id="CAXAMN010026095">
    <property type="protein sequence ID" value="CAK9100545.1"/>
    <property type="molecule type" value="Genomic_DNA"/>
</dbReference>
<evidence type="ECO:0000256" key="1">
    <source>
        <dbReference type="SAM" id="MobiDB-lite"/>
    </source>
</evidence>
<dbReference type="Pfam" id="PF07727">
    <property type="entry name" value="RVT_2"/>
    <property type="match status" value="1"/>
</dbReference>
<feature type="compositionally biased region" description="Polar residues" evidence="1">
    <location>
        <begin position="915"/>
        <end position="926"/>
    </location>
</feature>
<reference evidence="3 4" key="1">
    <citation type="submission" date="2024-02" db="EMBL/GenBank/DDBJ databases">
        <authorList>
            <person name="Chen Y."/>
            <person name="Shah S."/>
            <person name="Dougan E. K."/>
            <person name="Thang M."/>
            <person name="Chan C."/>
        </authorList>
    </citation>
    <scope>NUCLEOTIDE SEQUENCE [LARGE SCALE GENOMIC DNA]</scope>
</reference>